<evidence type="ECO:0000313" key="2">
    <source>
        <dbReference type="Proteomes" id="UP001597180"/>
    </source>
</evidence>
<organism evidence="1 2">
    <name type="scientific">Paenibacillus vulneris</name>
    <dbReference type="NCBI Taxonomy" id="1133364"/>
    <lineage>
        <taxon>Bacteria</taxon>
        <taxon>Bacillati</taxon>
        <taxon>Bacillota</taxon>
        <taxon>Bacilli</taxon>
        <taxon>Bacillales</taxon>
        <taxon>Paenibacillaceae</taxon>
        <taxon>Paenibacillus</taxon>
    </lineage>
</organism>
<sequence length="40" mass="4700">MFEVVNIHVNRSLSVGSVHDQTKRMPKQYPSIDRHMYIGE</sequence>
<gene>
    <name evidence="1" type="ORF">ACFQ4B_26125</name>
</gene>
<reference evidence="2" key="1">
    <citation type="journal article" date="2019" name="Int. J. Syst. Evol. Microbiol.">
        <title>The Global Catalogue of Microorganisms (GCM) 10K type strain sequencing project: providing services to taxonomists for standard genome sequencing and annotation.</title>
        <authorList>
            <consortium name="The Broad Institute Genomics Platform"/>
            <consortium name="The Broad Institute Genome Sequencing Center for Infectious Disease"/>
            <person name="Wu L."/>
            <person name="Ma J."/>
        </authorList>
    </citation>
    <scope>NUCLEOTIDE SEQUENCE [LARGE SCALE GENOMIC DNA]</scope>
    <source>
        <strain evidence="2">CCUG 53270</strain>
    </source>
</reference>
<keyword evidence="2" id="KW-1185">Reference proteome</keyword>
<accession>A0ABW3US94</accession>
<dbReference type="Proteomes" id="UP001597180">
    <property type="component" value="Unassembled WGS sequence"/>
</dbReference>
<evidence type="ECO:0000313" key="1">
    <source>
        <dbReference type="EMBL" id="MFD1223603.1"/>
    </source>
</evidence>
<name>A0ABW3US94_9BACL</name>
<protein>
    <submittedName>
        <fullName evidence="1">Uncharacterized protein</fullName>
    </submittedName>
</protein>
<dbReference type="EMBL" id="JBHTLU010000036">
    <property type="protein sequence ID" value="MFD1223603.1"/>
    <property type="molecule type" value="Genomic_DNA"/>
</dbReference>
<comment type="caution">
    <text evidence="1">The sequence shown here is derived from an EMBL/GenBank/DDBJ whole genome shotgun (WGS) entry which is preliminary data.</text>
</comment>
<proteinExistence type="predicted"/>
<dbReference type="RefSeq" id="WP_256865353.1">
    <property type="nucleotide sequence ID" value="NZ_BAABJG010000014.1"/>
</dbReference>